<dbReference type="GO" id="GO:0045493">
    <property type="term" value="P:xylan catabolic process"/>
    <property type="evidence" value="ECO:0007669"/>
    <property type="project" value="UniProtKB-KW"/>
</dbReference>
<dbReference type="SUPFAM" id="SSF75005">
    <property type="entry name" value="Arabinanase/levansucrase/invertase"/>
    <property type="match status" value="1"/>
</dbReference>
<dbReference type="InterPro" id="IPR006710">
    <property type="entry name" value="Glyco_hydro_43"/>
</dbReference>
<comment type="similarity">
    <text evidence="1 8">Belongs to the glycosyl hydrolase 43 family.</text>
</comment>
<dbReference type="InterPro" id="IPR052176">
    <property type="entry name" value="Glycosyl_Hydrlase_43_Enz"/>
</dbReference>
<keyword evidence="2" id="KW-0858">Xylan degradation</keyword>
<evidence type="ECO:0000313" key="11">
    <source>
        <dbReference type="Proteomes" id="UP000251889"/>
    </source>
</evidence>
<evidence type="ECO:0000256" key="5">
    <source>
        <dbReference type="ARBA" id="ARBA00023295"/>
    </source>
</evidence>
<evidence type="ECO:0000256" key="4">
    <source>
        <dbReference type="ARBA" id="ARBA00023277"/>
    </source>
</evidence>
<evidence type="ECO:0000256" key="3">
    <source>
        <dbReference type="ARBA" id="ARBA00022801"/>
    </source>
</evidence>
<dbReference type="GO" id="GO:0004553">
    <property type="term" value="F:hydrolase activity, hydrolyzing O-glycosyl compounds"/>
    <property type="evidence" value="ECO:0007669"/>
    <property type="project" value="InterPro"/>
</dbReference>
<dbReference type="EMBL" id="QMFY01000020">
    <property type="protein sequence ID" value="RAV98231.1"/>
    <property type="molecule type" value="Genomic_DNA"/>
</dbReference>
<feature type="signal peptide" evidence="9">
    <location>
        <begin position="1"/>
        <end position="20"/>
    </location>
</feature>
<dbReference type="OrthoDB" id="9801455at2"/>
<dbReference type="AlphaFoldDB" id="A0A364XW99"/>
<proteinExistence type="inferred from homology"/>
<gene>
    <name evidence="10" type="ORF">DQQ10_24835</name>
</gene>
<evidence type="ECO:0000256" key="2">
    <source>
        <dbReference type="ARBA" id="ARBA00022651"/>
    </source>
</evidence>
<evidence type="ECO:0000256" key="6">
    <source>
        <dbReference type="PIRSR" id="PIRSR606710-1"/>
    </source>
</evidence>
<protein>
    <submittedName>
        <fullName evidence="10">Beta-xylosidase</fullName>
    </submittedName>
</protein>
<dbReference type="PANTHER" id="PTHR43772">
    <property type="entry name" value="ENDO-1,4-BETA-XYLANASE"/>
    <property type="match status" value="1"/>
</dbReference>
<keyword evidence="9" id="KW-0732">Signal</keyword>
<comment type="caution">
    <text evidence="10">The sequence shown here is derived from an EMBL/GenBank/DDBJ whole genome shotgun (WGS) entry which is preliminary data.</text>
</comment>
<dbReference type="CDD" id="cd08991">
    <property type="entry name" value="GH43_HoAraf43-like"/>
    <property type="match status" value="1"/>
</dbReference>
<keyword evidence="2" id="KW-0624">Polysaccharide degradation</keyword>
<organism evidence="10 11">
    <name type="scientific">Pseudochryseolinea flava</name>
    <dbReference type="NCBI Taxonomy" id="2059302"/>
    <lineage>
        <taxon>Bacteria</taxon>
        <taxon>Pseudomonadati</taxon>
        <taxon>Bacteroidota</taxon>
        <taxon>Cytophagia</taxon>
        <taxon>Cytophagales</taxon>
        <taxon>Fulvivirgaceae</taxon>
        <taxon>Pseudochryseolinea</taxon>
    </lineage>
</organism>
<dbReference type="Gene3D" id="2.115.10.20">
    <property type="entry name" value="Glycosyl hydrolase domain, family 43"/>
    <property type="match status" value="1"/>
</dbReference>
<sequence length="324" mass="36591">MKTAITTLAQFVFVLATVFASTDAIPQVKGDTIELADPTIFPYDEKFYLYGTVEKSSRNGFQVYVSRDLKSWELSEKNDGYALKKGDAFGRSGFWAPQVFFHHGQFYMAYTANEQIAIAKSDSPLGPFTQTKKDSLSSTMKQIDPFVFIDDDGTKYLYHVRLTNGNRIFVSEMNDDLSGVKSETTKECVSGIERWENTQSVPWPVTEGPTVIKQDGIYYMFYSANDFRNPDYAVGYATSKHPLGPWTKYSGNPILVRDMFGINGTGHGDLFKVKRQWYYVFHTHHSNARTGPRKTALVKATSASQNNGRWKIVPSTFEILKTGN</sequence>
<evidence type="ECO:0000256" key="1">
    <source>
        <dbReference type="ARBA" id="ARBA00009865"/>
    </source>
</evidence>
<evidence type="ECO:0000256" key="8">
    <source>
        <dbReference type="RuleBase" id="RU361187"/>
    </source>
</evidence>
<dbReference type="PANTHER" id="PTHR43772:SF2">
    <property type="entry name" value="PUTATIVE (AFU_ORTHOLOGUE AFUA_2G04480)-RELATED"/>
    <property type="match status" value="1"/>
</dbReference>
<evidence type="ECO:0000256" key="7">
    <source>
        <dbReference type="PIRSR" id="PIRSR606710-2"/>
    </source>
</evidence>
<feature type="active site" description="Proton donor" evidence="6">
    <location>
        <position position="207"/>
    </location>
</feature>
<reference evidence="10 11" key="1">
    <citation type="submission" date="2018-06" db="EMBL/GenBank/DDBJ databases">
        <title>Chryseolinea flavus sp. nov., a member of the phylum Bacteroidetes isolated from soil.</title>
        <authorList>
            <person name="Li Y."/>
            <person name="Wang J."/>
        </authorList>
    </citation>
    <scope>NUCLEOTIDE SEQUENCE [LARGE SCALE GENOMIC DNA]</scope>
    <source>
        <strain evidence="10 11">SDU1-6</strain>
    </source>
</reference>
<dbReference type="Proteomes" id="UP000251889">
    <property type="component" value="Unassembled WGS sequence"/>
</dbReference>
<feature type="active site" description="Proton acceptor" evidence="6">
    <location>
        <position position="37"/>
    </location>
</feature>
<feature type="site" description="Important for catalytic activity, responsible for pKa modulation of the active site Glu and correct orientation of both the proton donor and substrate" evidence="7">
    <location>
        <position position="144"/>
    </location>
</feature>
<name>A0A364XW99_9BACT</name>
<feature type="chain" id="PRO_5016596129" evidence="9">
    <location>
        <begin position="21"/>
        <end position="324"/>
    </location>
</feature>
<evidence type="ECO:0000313" key="10">
    <source>
        <dbReference type="EMBL" id="RAV98231.1"/>
    </source>
</evidence>
<evidence type="ECO:0000256" key="9">
    <source>
        <dbReference type="SAM" id="SignalP"/>
    </source>
</evidence>
<keyword evidence="5 8" id="KW-0326">Glycosidase</keyword>
<keyword evidence="4" id="KW-0119">Carbohydrate metabolism</keyword>
<dbReference type="InterPro" id="IPR023296">
    <property type="entry name" value="Glyco_hydro_beta-prop_sf"/>
</dbReference>
<keyword evidence="11" id="KW-1185">Reference proteome</keyword>
<accession>A0A364XW99</accession>
<dbReference type="Pfam" id="PF04616">
    <property type="entry name" value="Glyco_hydro_43"/>
    <property type="match status" value="1"/>
</dbReference>
<keyword evidence="3 8" id="KW-0378">Hydrolase</keyword>
<dbReference type="RefSeq" id="WP_112749643.1">
    <property type="nucleotide sequence ID" value="NZ_QMFY01000020.1"/>
</dbReference>